<evidence type="ECO:0000313" key="2">
    <source>
        <dbReference type="EMBL" id="RKN42505.1"/>
    </source>
</evidence>
<dbReference type="Gene3D" id="3.90.1200.10">
    <property type="match status" value="1"/>
</dbReference>
<dbReference type="Proteomes" id="UP000272474">
    <property type="component" value="Unassembled WGS sequence"/>
</dbReference>
<dbReference type="InterPro" id="IPR011009">
    <property type="entry name" value="Kinase-like_dom_sf"/>
</dbReference>
<keyword evidence="3" id="KW-1185">Reference proteome</keyword>
<evidence type="ECO:0000259" key="1">
    <source>
        <dbReference type="Pfam" id="PF01636"/>
    </source>
</evidence>
<accession>A0A3A9Z2S4</accession>
<proteinExistence type="predicted"/>
<dbReference type="OrthoDB" id="9797603at2"/>
<dbReference type="InterPro" id="IPR002575">
    <property type="entry name" value="Aminoglycoside_PTrfase"/>
</dbReference>
<dbReference type="Pfam" id="PF01636">
    <property type="entry name" value="APH"/>
    <property type="match status" value="1"/>
</dbReference>
<dbReference type="SUPFAM" id="SSF56112">
    <property type="entry name" value="Protein kinase-like (PK-like)"/>
    <property type="match status" value="1"/>
</dbReference>
<sequence>MPEIDAGLAARLIEAQFPHWAGLPLVRFEPAGSDNVVFRLGDTMAVRLPRGDWAAGQARKEHAWLPRLAAGLPLPTPAPLGLGRPAFGYPWHWSVARWLEGSAATPEGFAEPERTAIELAHFLRRLRAMPPAHALAPGPHPELAPVPLAERYPGTREAIAALAGVFDAAALTEIWEAALAAPAWAGEPVWYHGDFHTGNLLVRDGRLSAVIDFGGLGMGDPAPDLMIAYTLLTAGTRRLFRAALGVDDATWARGLGWALGSGLSAHVAYAATHPHIAAATHRQISEVLAEHAAPTAR</sequence>
<dbReference type="Gene3D" id="3.30.200.20">
    <property type="entry name" value="Phosphorylase Kinase, domain 1"/>
    <property type="match status" value="1"/>
</dbReference>
<comment type="caution">
    <text evidence="2">The sequence shown here is derived from an EMBL/GenBank/DDBJ whole genome shotgun (WGS) entry which is preliminary data.</text>
</comment>
<dbReference type="InterPro" id="IPR051678">
    <property type="entry name" value="AGP_Transferase"/>
</dbReference>
<dbReference type="CDD" id="cd05155">
    <property type="entry name" value="APH_ChoK_like_1"/>
    <property type="match status" value="1"/>
</dbReference>
<name>A0A3A9Z2S4_9ACTN</name>
<dbReference type="EMBL" id="RBAL01000006">
    <property type="protein sequence ID" value="RKN42505.1"/>
    <property type="molecule type" value="Genomic_DNA"/>
</dbReference>
<feature type="domain" description="Aminoglycoside phosphotransferase" evidence="1">
    <location>
        <begin position="30"/>
        <end position="254"/>
    </location>
</feature>
<evidence type="ECO:0000313" key="3">
    <source>
        <dbReference type="Proteomes" id="UP000272474"/>
    </source>
</evidence>
<dbReference type="PANTHER" id="PTHR21310">
    <property type="entry name" value="AMINOGLYCOSIDE PHOSPHOTRANSFERASE-RELATED-RELATED"/>
    <property type="match status" value="1"/>
</dbReference>
<protein>
    <submittedName>
        <fullName evidence="2">Aminoglycoside phosphotransferase family protein</fullName>
    </submittedName>
</protein>
<organism evidence="2 3">
    <name type="scientific">Streptomyces hoynatensis</name>
    <dbReference type="NCBI Taxonomy" id="1141874"/>
    <lineage>
        <taxon>Bacteria</taxon>
        <taxon>Bacillati</taxon>
        <taxon>Actinomycetota</taxon>
        <taxon>Actinomycetes</taxon>
        <taxon>Kitasatosporales</taxon>
        <taxon>Streptomycetaceae</taxon>
        <taxon>Streptomyces</taxon>
    </lineage>
</organism>
<dbReference type="RefSeq" id="WP_120679329.1">
    <property type="nucleotide sequence ID" value="NZ_RBAL01000006.1"/>
</dbReference>
<reference evidence="2 3" key="1">
    <citation type="journal article" date="2014" name="Int. J. Syst. Evol. Microbiol.">
        <title>Streptomyces hoynatensis sp. nov., isolated from deep marine sediment.</title>
        <authorList>
            <person name="Veyisoglu A."/>
            <person name="Sahin N."/>
        </authorList>
    </citation>
    <scope>NUCLEOTIDE SEQUENCE [LARGE SCALE GENOMIC DNA]</scope>
    <source>
        <strain evidence="2 3">KCTC 29097</strain>
    </source>
</reference>
<keyword evidence="2" id="KW-0808">Transferase</keyword>
<dbReference type="GO" id="GO:0016740">
    <property type="term" value="F:transferase activity"/>
    <property type="evidence" value="ECO:0007669"/>
    <property type="project" value="UniProtKB-KW"/>
</dbReference>
<dbReference type="PANTHER" id="PTHR21310:SF42">
    <property type="entry name" value="BIFUNCTIONAL AAC_APH"/>
    <property type="match status" value="1"/>
</dbReference>
<dbReference type="AlphaFoldDB" id="A0A3A9Z2S4"/>
<gene>
    <name evidence="2" type="ORF">D7294_12950</name>
</gene>